<dbReference type="InterPro" id="IPR024029">
    <property type="entry name" value="Pyridox_Oxase_FMN-dep"/>
</dbReference>
<dbReference type="NCBIfam" id="TIGR04025">
    <property type="entry name" value="PPOX_FMN_DR2398"/>
    <property type="match status" value="1"/>
</dbReference>
<evidence type="ECO:0000259" key="1">
    <source>
        <dbReference type="Pfam" id="PF01243"/>
    </source>
</evidence>
<sequence>MGIERTEIKSIISTEEELRKILGQPSERALKKVISSLDHHCVDFLSKSPFLVLSTANKLGECDASPRGDAPGFVYVLNNNKIIIPERPGNRRIDSILNIISNPRVGLIFFIPGLGETLRINGRAYIINDEEILKEMQANGRNPLLGIVVEIEECYIHCAKAFIRSKMWDSESWLNKKELPSAAKMLLEHAKVNTSEEDVARSLEESYIKRLYYKFY</sequence>
<protein>
    <submittedName>
        <fullName evidence="2">Phosphohydrolase</fullName>
    </submittedName>
</protein>
<dbReference type="AlphaFoldDB" id="A0A9X7AUW2"/>
<reference evidence="2 3" key="1">
    <citation type="submission" date="2017-09" db="EMBL/GenBank/DDBJ databases">
        <title>Large-scale bioinformatics analysis of Bacillus genomes uncovers conserved roles of natural products in bacterial physiology.</title>
        <authorList>
            <consortium name="Agbiome Team Llc"/>
            <person name="Bleich R.M."/>
            <person name="Grubbs K.J."/>
            <person name="Santa Maria K.C."/>
            <person name="Allen S.E."/>
            <person name="Farag S."/>
            <person name="Shank E.A."/>
            <person name="Bowers A."/>
        </authorList>
    </citation>
    <scope>NUCLEOTIDE SEQUENCE [LARGE SCALE GENOMIC DNA]</scope>
    <source>
        <strain evidence="2 3">AFS064137</strain>
    </source>
</reference>
<organism evidence="2 3">
    <name type="scientific">Bacillus thuringiensis</name>
    <dbReference type="NCBI Taxonomy" id="1428"/>
    <lineage>
        <taxon>Bacteria</taxon>
        <taxon>Bacillati</taxon>
        <taxon>Bacillota</taxon>
        <taxon>Bacilli</taxon>
        <taxon>Bacillales</taxon>
        <taxon>Bacillaceae</taxon>
        <taxon>Bacillus</taxon>
        <taxon>Bacillus cereus group</taxon>
    </lineage>
</organism>
<dbReference type="Proteomes" id="UP000225910">
    <property type="component" value="Unassembled WGS sequence"/>
</dbReference>
<dbReference type="PANTHER" id="PTHR42815:SF2">
    <property type="entry name" value="FAD-BINDING, PUTATIVE (AFU_ORTHOLOGUE AFUA_6G07600)-RELATED"/>
    <property type="match status" value="1"/>
</dbReference>
<gene>
    <name evidence="2" type="ORF">COK81_28825</name>
</gene>
<feature type="domain" description="Pyridoxamine 5'-phosphate oxidase N-terminal" evidence="1">
    <location>
        <begin position="38"/>
        <end position="158"/>
    </location>
</feature>
<name>A0A9X7AUW2_BACTU</name>
<dbReference type="InterPro" id="IPR012349">
    <property type="entry name" value="Split_barrel_FMN-bd"/>
</dbReference>
<evidence type="ECO:0000313" key="3">
    <source>
        <dbReference type="Proteomes" id="UP000225910"/>
    </source>
</evidence>
<proteinExistence type="predicted"/>
<dbReference type="Pfam" id="PF01243">
    <property type="entry name" value="PNPOx_N"/>
    <property type="match status" value="1"/>
</dbReference>
<dbReference type="InterPro" id="IPR011576">
    <property type="entry name" value="Pyridox_Oxase_N"/>
</dbReference>
<dbReference type="EMBL" id="NVCU01000353">
    <property type="protein sequence ID" value="PFT77503.1"/>
    <property type="molecule type" value="Genomic_DNA"/>
</dbReference>
<accession>A0A9X7AUW2</accession>
<dbReference type="RefSeq" id="WP_098679933.1">
    <property type="nucleotide sequence ID" value="NZ_NVCU01000353.1"/>
</dbReference>
<dbReference type="Gene3D" id="2.30.110.10">
    <property type="entry name" value="Electron Transport, Fmn-binding Protein, Chain A"/>
    <property type="match status" value="1"/>
</dbReference>
<dbReference type="SUPFAM" id="SSF50475">
    <property type="entry name" value="FMN-binding split barrel"/>
    <property type="match status" value="1"/>
</dbReference>
<evidence type="ECO:0000313" key="2">
    <source>
        <dbReference type="EMBL" id="PFT77503.1"/>
    </source>
</evidence>
<dbReference type="PANTHER" id="PTHR42815">
    <property type="entry name" value="FAD-BINDING, PUTATIVE (AFU_ORTHOLOGUE AFUA_6G07600)-RELATED"/>
    <property type="match status" value="1"/>
</dbReference>
<comment type="caution">
    <text evidence="2">The sequence shown here is derived from an EMBL/GenBank/DDBJ whole genome shotgun (WGS) entry which is preliminary data.</text>
</comment>